<feature type="compositionally biased region" description="Polar residues" evidence="1">
    <location>
        <begin position="1"/>
        <end position="12"/>
    </location>
</feature>
<gene>
    <name evidence="3" type="ORF">M427DRAFT_71504</name>
</gene>
<evidence type="ECO:0000313" key="3">
    <source>
        <dbReference type="EMBL" id="KXS13279.1"/>
    </source>
</evidence>
<dbReference type="InterPro" id="IPR002523">
    <property type="entry name" value="MgTranspt_CorA/ZnTranspt_ZntB"/>
</dbReference>
<keyword evidence="2" id="KW-1133">Transmembrane helix</keyword>
<feature type="region of interest" description="Disordered" evidence="1">
    <location>
        <begin position="1"/>
        <end position="20"/>
    </location>
</feature>
<dbReference type="Proteomes" id="UP000070544">
    <property type="component" value="Unassembled WGS sequence"/>
</dbReference>
<name>A0A139A9E0_GONPJ</name>
<dbReference type="GO" id="GO:0016020">
    <property type="term" value="C:membrane"/>
    <property type="evidence" value="ECO:0007669"/>
    <property type="project" value="InterPro"/>
</dbReference>
<reference evidence="3 4" key="1">
    <citation type="journal article" date="2015" name="Genome Biol. Evol.">
        <title>Phylogenomic analyses indicate that early fungi evolved digesting cell walls of algal ancestors of land plants.</title>
        <authorList>
            <person name="Chang Y."/>
            <person name="Wang S."/>
            <person name="Sekimoto S."/>
            <person name="Aerts A.L."/>
            <person name="Choi C."/>
            <person name="Clum A."/>
            <person name="LaButti K.M."/>
            <person name="Lindquist E.A."/>
            <person name="Yee Ngan C."/>
            <person name="Ohm R.A."/>
            <person name="Salamov A.A."/>
            <person name="Grigoriev I.V."/>
            <person name="Spatafora J.W."/>
            <person name="Berbee M.L."/>
        </authorList>
    </citation>
    <scope>NUCLEOTIDE SEQUENCE [LARGE SCALE GENOMIC DNA]</scope>
    <source>
        <strain evidence="3 4">JEL478</strain>
    </source>
</reference>
<evidence type="ECO:0000256" key="1">
    <source>
        <dbReference type="SAM" id="MobiDB-lite"/>
    </source>
</evidence>
<feature type="transmembrane region" description="Helical" evidence="2">
    <location>
        <begin position="421"/>
        <end position="442"/>
    </location>
</feature>
<evidence type="ECO:0000256" key="2">
    <source>
        <dbReference type="SAM" id="Phobius"/>
    </source>
</evidence>
<dbReference type="GO" id="GO:0046873">
    <property type="term" value="F:metal ion transmembrane transporter activity"/>
    <property type="evidence" value="ECO:0007669"/>
    <property type="project" value="InterPro"/>
</dbReference>
<feature type="transmembrane region" description="Helical" evidence="2">
    <location>
        <begin position="388"/>
        <end position="409"/>
    </location>
</feature>
<proteinExistence type="predicted"/>
<evidence type="ECO:0008006" key="5">
    <source>
        <dbReference type="Google" id="ProtNLM"/>
    </source>
</evidence>
<accession>A0A139A9E0</accession>
<dbReference type="AlphaFoldDB" id="A0A139A9E0"/>
<keyword evidence="2" id="KW-0472">Membrane</keyword>
<organism evidence="3 4">
    <name type="scientific">Gonapodya prolifera (strain JEL478)</name>
    <name type="common">Monoblepharis prolifera</name>
    <dbReference type="NCBI Taxonomy" id="1344416"/>
    <lineage>
        <taxon>Eukaryota</taxon>
        <taxon>Fungi</taxon>
        <taxon>Fungi incertae sedis</taxon>
        <taxon>Chytridiomycota</taxon>
        <taxon>Chytridiomycota incertae sedis</taxon>
        <taxon>Monoblepharidomycetes</taxon>
        <taxon>Monoblepharidales</taxon>
        <taxon>Gonapodyaceae</taxon>
        <taxon>Gonapodya</taxon>
    </lineage>
</organism>
<dbReference type="EMBL" id="KQ965780">
    <property type="protein sequence ID" value="KXS13279.1"/>
    <property type="molecule type" value="Genomic_DNA"/>
</dbReference>
<keyword evidence="2" id="KW-0812">Transmembrane</keyword>
<dbReference type="OrthoDB" id="10582152at2759"/>
<keyword evidence="4" id="KW-1185">Reference proteome</keyword>
<protein>
    <recommendedName>
        <fullName evidence="5">Cora-domain-containing protein</fullName>
    </recommendedName>
</protein>
<sequence length="503" mass="54626">MASLPPATNQSFAPHAPPPSVQPLIPVDPLNPLPATQVPRWGVADFVVGEAGRFSLGQDAESLSHYVSSQPPFQRESVRWAHVATAGLPTDEQTAFADVIRSMANYPTIAGRTPRRHFQKQALTIDENGVTLAIPVFAEDRVPPTALAIGAAPTASSTSPLLPTTNPVPVQPTVSVSPTLPPPPVLSRLAFAESRLLKRGRLALRLEFVRGWRADDIRFLLVTHVEGMWDLEMQEEMLGGQGGNGEGGLMKGANAFPDGPSLVAQILRAHLEISAEVVTFIEEAFADAERLVFRRPSTGYSQVLTALKAELLGLRRDFAVVCNQVAALGSFLRGVAPSGSAWTGSITNLEAVASEGLVIDSRILALIERTDALVGLVNYEVTAYQNRIIFALTIFTVLFAPTNFFVTFVKAPFDIVLPTQNGFWAALVVLFFLTLGLLTFMVGPSKVFEDLHEALVPRRVTRPGKIIPVGVRFGRDLDVRSHDVFFERLEDVVGQENEFQKGN</sequence>
<dbReference type="Pfam" id="PF01544">
    <property type="entry name" value="CorA"/>
    <property type="match status" value="1"/>
</dbReference>
<evidence type="ECO:0000313" key="4">
    <source>
        <dbReference type="Proteomes" id="UP000070544"/>
    </source>
</evidence>